<name>A0A4Q8K6N4_9ARAC</name>
<evidence type="ECO:0000256" key="1">
    <source>
        <dbReference type="SAM" id="SignalP"/>
    </source>
</evidence>
<proteinExistence type="predicted"/>
<keyword evidence="1" id="KW-0732">Signal</keyword>
<feature type="signal peptide" evidence="1">
    <location>
        <begin position="1"/>
        <end position="24"/>
    </location>
</feature>
<feature type="chain" id="PRO_5020408270" evidence="1">
    <location>
        <begin position="25"/>
        <end position="136"/>
    </location>
</feature>
<sequence>MFSTLKSLIISALMISLAFIEGNAMKNDDENRAIFCENLEKGLEEEYLECYGKLSEKLRSLSSECNSKVLPSSKGEMKIVLEEGCKDKTIFDNLKKCCDEHGEVVKEELEKMKADVNVKACFDKLEEKYKGLNFWE</sequence>
<evidence type="ECO:0000313" key="2">
    <source>
        <dbReference type="EMBL" id="SNX35044.1"/>
    </source>
</evidence>
<reference evidence="2" key="1">
    <citation type="submission" date="2017-05" db="EMBL/GenBank/DDBJ databases">
        <authorList>
            <person name="QRISCLOUD D."/>
        </authorList>
    </citation>
    <scope>NUCLEOTIDE SEQUENCE</scope>
</reference>
<accession>A0A4Q8K6N4</accession>
<reference evidence="2" key="2">
    <citation type="submission" date="2019-05" db="EMBL/GenBank/DDBJ databases">
        <title>Unravelling the molecular evolution of spider venoms.</title>
        <authorList>
            <person name="Pineda S."/>
        </authorList>
    </citation>
    <scope>NUCLEOTIDE SEQUENCE</scope>
</reference>
<protein>
    <submittedName>
        <fullName evidence="2">U17-Liphistoxin-Lth1a_1</fullName>
    </submittedName>
</protein>
<organism evidence="2">
    <name type="scientific">Liphistius thaleban</name>
    <dbReference type="NCBI Taxonomy" id="1905330"/>
    <lineage>
        <taxon>Eukaryota</taxon>
        <taxon>Metazoa</taxon>
        <taxon>Ecdysozoa</taxon>
        <taxon>Arthropoda</taxon>
        <taxon>Chelicerata</taxon>
        <taxon>Arachnida</taxon>
        <taxon>Araneae</taxon>
        <taxon>Mesothelae</taxon>
        <taxon>Liphistiidae</taxon>
        <taxon>Liphistius</taxon>
    </lineage>
</organism>
<dbReference type="AlphaFoldDB" id="A0A4Q8K6N4"/>
<dbReference type="EMBL" id="HAHM01000217">
    <property type="protein sequence ID" value="SNX35044.1"/>
    <property type="molecule type" value="Transcribed_RNA"/>
</dbReference>